<proteinExistence type="predicted"/>
<dbReference type="AlphaFoldDB" id="A0A1J7CBW7"/>
<dbReference type="EMBL" id="MLCF01000008">
    <property type="protein sequence ID" value="OIV39000.1"/>
    <property type="molecule type" value="Genomic_DNA"/>
</dbReference>
<reference evidence="1 2" key="1">
    <citation type="submission" date="2016-10" db="EMBL/GenBank/DDBJ databases">
        <title>Genome sequence of Streptomyces gilvigriseus MUSC 26.</title>
        <authorList>
            <person name="Lee L.-H."/>
            <person name="Ser H.-L."/>
        </authorList>
    </citation>
    <scope>NUCLEOTIDE SEQUENCE [LARGE SCALE GENOMIC DNA]</scope>
    <source>
        <strain evidence="1 2">MUSC 26</strain>
    </source>
</reference>
<name>A0A1J7CBW7_9ACTN</name>
<evidence type="ECO:0000313" key="2">
    <source>
        <dbReference type="Proteomes" id="UP000243342"/>
    </source>
</evidence>
<dbReference type="Proteomes" id="UP000243342">
    <property type="component" value="Unassembled WGS sequence"/>
</dbReference>
<gene>
    <name evidence="1" type="ORF">BIV57_02520</name>
</gene>
<comment type="caution">
    <text evidence="1">The sequence shown here is derived from an EMBL/GenBank/DDBJ whole genome shotgun (WGS) entry which is preliminary data.</text>
</comment>
<keyword evidence="2" id="KW-1185">Reference proteome</keyword>
<accession>A0A1J7CBW7</accession>
<evidence type="ECO:0000313" key="1">
    <source>
        <dbReference type="EMBL" id="OIV39000.1"/>
    </source>
</evidence>
<organism evidence="1 2">
    <name type="scientific">Mangrovactinospora gilvigrisea</name>
    <dbReference type="NCBI Taxonomy" id="1428644"/>
    <lineage>
        <taxon>Bacteria</taxon>
        <taxon>Bacillati</taxon>
        <taxon>Actinomycetota</taxon>
        <taxon>Actinomycetes</taxon>
        <taxon>Kitasatosporales</taxon>
        <taxon>Streptomycetaceae</taxon>
        <taxon>Mangrovactinospora</taxon>
    </lineage>
</organism>
<sequence length="155" mass="16630">MRGVLLLAGVAAIAAAQLPYQAGIRGADSRPIDLRAAAGALGARARPGDDVLFLSDRMRLAALTYPEDFAAVHDVMLALPAARSATLTGTEHRTVPPLRAPRVWLLVRRMTDADAAAARTPAGRAKYAALRRDGYRFAAEWPLNGAVLQEYTRRA</sequence>
<protein>
    <submittedName>
        <fullName evidence="1">Uncharacterized protein</fullName>
    </submittedName>
</protein>